<protein>
    <submittedName>
        <fullName evidence="1">(spotted green pufferfish) hypothetical protein</fullName>
    </submittedName>
</protein>
<dbReference type="Gene3D" id="1.20.58.2190">
    <property type="match status" value="1"/>
</dbReference>
<organism evidence="1">
    <name type="scientific">Tetraodon nigroviridis</name>
    <name type="common">Spotted green pufferfish</name>
    <name type="synonym">Chelonodon nigroviridis</name>
    <dbReference type="NCBI Taxonomy" id="99883"/>
    <lineage>
        <taxon>Eukaryota</taxon>
        <taxon>Metazoa</taxon>
        <taxon>Chordata</taxon>
        <taxon>Craniata</taxon>
        <taxon>Vertebrata</taxon>
        <taxon>Euteleostomi</taxon>
        <taxon>Actinopterygii</taxon>
        <taxon>Neopterygii</taxon>
        <taxon>Teleostei</taxon>
        <taxon>Neoteleostei</taxon>
        <taxon>Acanthomorphata</taxon>
        <taxon>Eupercaria</taxon>
        <taxon>Tetraodontiformes</taxon>
        <taxon>Tetradontoidea</taxon>
        <taxon>Tetraodontidae</taxon>
        <taxon>Tetraodon</taxon>
    </lineage>
</organism>
<reference evidence="1" key="1">
    <citation type="journal article" date="2004" name="Nature">
        <title>Genome duplication in the teleost fish Tetraodon nigroviridis reveals the early vertebrate proto-karyotype.</title>
        <authorList>
            <person name="Jaillon O."/>
            <person name="Aury J.-M."/>
            <person name="Brunet F."/>
            <person name="Petit J.-L."/>
            <person name="Stange-Thomann N."/>
            <person name="Mauceli E."/>
            <person name="Bouneau L."/>
            <person name="Fischer C."/>
            <person name="Ozouf-Costaz C."/>
            <person name="Bernot A."/>
            <person name="Nicaud S."/>
            <person name="Jaffe D."/>
            <person name="Fisher S."/>
            <person name="Lutfalla G."/>
            <person name="Dossat C."/>
            <person name="Segurens B."/>
            <person name="Dasilva C."/>
            <person name="Salanoubat M."/>
            <person name="Levy M."/>
            <person name="Boudet N."/>
            <person name="Castellano S."/>
            <person name="Anthouard V."/>
            <person name="Jubin C."/>
            <person name="Castelli V."/>
            <person name="Katinka M."/>
            <person name="Vacherie B."/>
            <person name="Biemont C."/>
            <person name="Skalli Z."/>
            <person name="Cattolico L."/>
            <person name="Poulain J."/>
            <person name="De Berardinis V."/>
            <person name="Cruaud C."/>
            <person name="Duprat S."/>
            <person name="Brottier P."/>
            <person name="Coutanceau J.-P."/>
            <person name="Gouzy J."/>
            <person name="Parra G."/>
            <person name="Lardier G."/>
            <person name="Chapple C."/>
            <person name="McKernan K.J."/>
            <person name="McEwan P."/>
            <person name="Bosak S."/>
            <person name="Kellis M."/>
            <person name="Volff J.-N."/>
            <person name="Guigo R."/>
            <person name="Zody M.C."/>
            <person name="Mesirov J."/>
            <person name="Lindblad-Toh K."/>
            <person name="Birren B."/>
            <person name="Nusbaum C."/>
            <person name="Kahn D."/>
            <person name="Robinson-Rechavi M."/>
            <person name="Laudet V."/>
            <person name="Schachter V."/>
            <person name="Quetier F."/>
            <person name="Saurin W."/>
            <person name="Scarpelli C."/>
            <person name="Wincker P."/>
            <person name="Lander E.S."/>
            <person name="Weissenbach J."/>
            <person name="Roest Crollius H."/>
        </authorList>
    </citation>
    <scope>NUCLEOTIDE SEQUENCE [LARGE SCALE GENOMIC DNA]</scope>
</reference>
<evidence type="ECO:0000313" key="1">
    <source>
        <dbReference type="EMBL" id="CAF98732.1"/>
    </source>
</evidence>
<dbReference type="AlphaFoldDB" id="Q4SKV0"/>
<proteinExistence type="predicted"/>
<comment type="caution">
    <text evidence="1">The sequence shown here is derived from an EMBL/GenBank/DDBJ whole genome shotgun (WGS) entry which is preliminary data.</text>
</comment>
<dbReference type="EMBL" id="CAAE01014565">
    <property type="protein sequence ID" value="CAF98732.1"/>
    <property type="molecule type" value="Genomic_DNA"/>
</dbReference>
<gene>
    <name evidence="1" type="ORF">GSTENG00016544001</name>
</gene>
<reference evidence="1" key="2">
    <citation type="submission" date="2004-02" db="EMBL/GenBank/DDBJ databases">
        <authorList>
            <consortium name="Genoscope"/>
            <consortium name="Whitehead Institute Centre for Genome Research"/>
        </authorList>
    </citation>
    <scope>NUCLEOTIDE SEQUENCE</scope>
</reference>
<dbReference type="KEGG" id="tng:GSTEN00016544G001"/>
<accession>Q4SKV0</accession>
<sequence>MDEIRRRAQSVLSVSGSAQDVKTEVLAMANTCLPLSEKYQHLEVEAILRENLEGDSPPKVKVYCH</sequence>
<name>Q4SKV0_TETNG</name>